<protein>
    <submittedName>
        <fullName evidence="1">DUF2867 domain-containing protein</fullName>
    </submittedName>
</protein>
<dbReference type="InterPro" id="IPR021295">
    <property type="entry name" value="DUF2867"/>
</dbReference>
<dbReference type="EMBL" id="JAMXMC010000001">
    <property type="protein sequence ID" value="MCO5975601.1"/>
    <property type="molecule type" value="Genomic_DNA"/>
</dbReference>
<dbReference type="RefSeq" id="WP_252768029.1">
    <property type="nucleotide sequence ID" value="NZ_JAMXMC010000001.1"/>
</dbReference>
<comment type="caution">
    <text evidence="1">The sequence shown here is derived from an EMBL/GenBank/DDBJ whole genome shotgun (WGS) entry which is preliminary data.</text>
</comment>
<accession>A0ABT1BHB3</accession>
<evidence type="ECO:0000313" key="1">
    <source>
        <dbReference type="EMBL" id="MCO5975601.1"/>
    </source>
</evidence>
<reference evidence="1 2" key="1">
    <citation type="submission" date="2022-06" db="EMBL/GenBank/DDBJ databases">
        <title>Ideonella sp. NS12-5 Genome sequencing and assembly.</title>
        <authorList>
            <person name="Jung Y."/>
        </authorList>
    </citation>
    <scope>NUCLEOTIDE SEQUENCE [LARGE SCALE GENOMIC DNA]</scope>
    <source>
        <strain evidence="1 2">NS12-5</strain>
    </source>
</reference>
<keyword evidence="2" id="KW-1185">Reference proteome</keyword>
<proteinExistence type="predicted"/>
<dbReference type="Proteomes" id="UP001204851">
    <property type="component" value="Unassembled WGS sequence"/>
</dbReference>
<gene>
    <name evidence="1" type="ORF">M0L44_02545</name>
</gene>
<evidence type="ECO:0000313" key="2">
    <source>
        <dbReference type="Proteomes" id="UP001204851"/>
    </source>
</evidence>
<dbReference type="Pfam" id="PF11066">
    <property type="entry name" value="DUF2867"/>
    <property type="match status" value="1"/>
</dbReference>
<name>A0ABT1BHB3_9BURK</name>
<sequence length="172" mass="18644">MPRLVAPPPGSRIGSRLAGADFADAWAVSAAEPGLSALGQFLKAVRATPAWVEACMRLRNRVVRWFGLKDLGGLSDLDPQRPLQDYRPGDRVGIFTLLENHPDEVLLGDRDRHLEVVLSVHTTGVGAATQTGPAVVTITTVVHVHNWLGRLYMLPVAPMHRRIAPAVLRALG</sequence>
<organism evidence="1 2">
    <name type="scientific">Ideonella oryzae</name>
    <dbReference type="NCBI Taxonomy" id="2937441"/>
    <lineage>
        <taxon>Bacteria</taxon>
        <taxon>Pseudomonadati</taxon>
        <taxon>Pseudomonadota</taxon>
        <taxon>Betaproteobacteria</taxon>
        <taxon>Burkholderiales</taxon>
        <taxon>Sphaerotilaceae</taxon>
        <taxon>Ideonella</taxon>
    </lineage>
</organism>